<dbReference type="EMBL" id="MTHB01000011">
    <property type="protein sequence ID" value="OXC80646.1"/>
    <property type="molecule type" value="Genomic_DNA"/>
</dbReference>
<evidence type="ECO:0000313" key="2">
    <source>
        <dbReference type="Proteomes" id="UP000214720"/>
    </source>
</evidence>
<sequence>MIANKTLSVRNASAVKDVRACRVEERWQNEWLRACSLLSWAPAQATARGEHALTTLRRGTRRVRSA</sequence>
<dbReference type="Proteomes" id="UP000214720">
    <property type="component" value="Unassembled WGS sequence"/>
</dbReference>
<gene>
    <name evidence="1" type="ORF">BSU04_00750</name>
</gene>
<comment type="caution">
    <text evidence="1">The sequence shown here is derived from an EMBL/GenBank/DDBJ whole genome shotgun (WGS) entry which is preliminary data.</text>
</comment>
<dbReference type="AlphaFoldDB" id="A0A226XAY2"/>
<protein>
    <submittedName>
        <fullName evidence="1">Uncharacterized protein</fullName>
    </submittedName>
</protein>
<proteinExistence type="predicted"/>
<reference evidence="2" key="1">
    <citation type="submission" date="2017-01" db="EMBL/GenBank/DDBJ databases">
        <title>Genome Analysis of Deinococcus marmoris KOPRI26562.</title>
        <authorList>
            <person name="Kim J.H."/>
            <person name="Oh H.-M."/>
        </authorList>
    </citation>
    <scope>NUCLEOTIDE SEQUENCE [LARGE SCALE GENOMIC DNA]</scope>
    <source>
        <strain evidence="2">PAMC 26633</strain>
    </source>
</reference>
<organism evidence="1 2">
    <name type="scientific">Caballeronia sordidicola</name>
    <name type="common">Burkholderia sordidicola</name>
    <dbReference type="NCBI Taxonomy" id="196367"/>
    <lineage>
        <taxon>Bacteria</taxon>
        <taxon>Pseudomonadati</taxon>
        <taxon>Pseudomonadota</taxon>
        <taxon>Betaproteobacteria</taxon>
        <taxon>Burkholderiales</taxon>
        <taxon>Burkholderiaceae</taxon>
        <taxon>Caballeronia</taxon>
    </lineage>
</organism>
<name>A0A226XAY2_CABSO</name>
<accession>A0A226XAY2</accession>
<evidence type="ECO:0000313" key="1">
    <source>
        <dbReference type="EMBL" id="OXC80646.1"/>
    </source>
</evidence>